<dbReference type="EMBL" id="CP048104">
    <property type="protein sequence ID" value="QKG84560.1"/>
    <property type="molecule type" value="Genomic_DNA"/>
</dbReference>
<dbReference type="RefSeq" id="WP_173222367.1">
    <property type="nucleotide sequence ID" value="NZ_CP048104.1"/>
</dbReference>
<keyword evidence="2" id="KW-1185">Reference proteome</keyword>
<dbReference type="Pfam" id="PF04456">
    <property type="entry name" value="DUF503"/>
    <property type="match status" value="1"/>
</dbReference>
<sequence length="93" mass="10464">MVVAVLECRCRVLGSTSLKDKRRAVKSGLSRIRSRFNLSVAEVGAQDHRQWAELAVAGVGSNRRLLEQELTQARKLLEQIDDLEIMDADIIFL</sequence>
<proteinExistence type="predicted"/>
<accession>A0A7D3Y0L2</accession>
<dbReference type="PANTHER" id="PTHR36441">
    <property type="entry name" value="HYPOTHETICAL CYTOSOLIC PROTEIN"/>
    <property type="match status" value="1"/>
</dbReference>
<dbReference type="SUPFAM" id="SSF103007">
    <property type="entry name" value="Hypothetical protein TT1725"/>
    <property type="match status" value="1"/>
</dbReference>
<evidence type="ECO:0000313" key="2">
    <source>
        <dbReference type="Proteomes" id="UP000503088"/>
    </source>
</evidence>
<dbReference type="Proteomes" id="UP000503088">
    <property type="component" value="Chromosome"/>
</dbReference>
<dbReference type="KEGG" id="kpul:GXN76_08770"/>
<dbReference type="AlphaFoldDB" id="A0A7D3Y0L2"/>
<dbReference type="Gene3D" id="3.30.70.1120">
    <property type="entry name" value="TT1725-like"/>
    <property type="match status" value="1"/>
</dbReference>
<protein>
    <submittedName>
        <fullName evidence="1">DUF503 domain-containing protein</fullName>
    </submittedName>
</protein>
<organism evidence="1 2">
    <name type="scientific">Kroppenstedtia pulmonis</name>
    <dbReference type="NCBI Taxonomy" id="1380685"/>
    <lineage>
        <taxon>Bacteria</taxon>
        <taxon>Bacillati</taxon>
        <taxon>Bacillota</taxon>
        <taxon>Bacilli</taxon>
        <taxon>Bacillales</taxon>
        <taxon>Thermoactinomycetaceae</taxon>
        <taxon>Kroppenstedtia</taxon>
    </lineage>
</organism>
<dbReference type="InterPro" id="IPR007546">
    <property type="entry name" value="DUF503"/>
</dbReference>
<evidence type="ECO:0000313" key="1">
    <source>
        <dbReference type="EMBL" id="QKG84560.1"/>
    </source>
</evidence>
<name>A0A7D3Y0L2_9BACL</name>
<dbReference type="InterPro" id="IPR036746">
    <property type="entry name" value="TT1725-like_sf"/>
</dbReference>
<gene>
    <name evidence="1" type="ORF">GXN76_08770</name>
</gene>
<dbReference type="PANTHER" id="PTHR36441:SF1">
    <property type="entry name" value="DUF503 DOMAIN-CONTAINING PROTEIN"/>
    <property type="match status" value="1"/>
</dbReference>
<reference evidence="1 2" key="1">
    <citation type="submission" date="2020-01" db="EMBL/GenBank/DDBJ databases">
        <authorList>
            <person name="Gulvik C.A."/>
            <person name="Batra D.G."/>
        </authorList>
    </citation>
    <scope>NUCLEOTIDE SEQUENCE [LARGE SCALE GENOMIC DNA]</scope>
    <source>
        <strain evidence="1 2">W9323</strain>
    </source>
</reference>